<dbReference type="Proteomes" id="UP000799750">
    <property type="component" value="Unassembled WGS sequence"/>
</dbReference>
<evidence type="ECO:0000313" key="1">
    <source>
        <dbReference type="EMBL" id="KAF2501171.1"/>
    </source>
</evidence>
<name>A0A6A6R9E4_9PEZI</name>
<sequence>MTASSSALVPYRPSPTTTLTTRPTSLGLTRVFNTQTGTAIATELLYRLLWDILQRVLSSLQGFASKRLDAFSEYLDKRGQEREALRLGKIGEELAKKNEGLGIVDAVEKLESGKRWQGAMGQGPVCPMTGEAVRGPPGPPWWVKSAAKGWTEAEWRVQAMVD</sequence>
<organism evidence="1 2">
    <name type="scientific">Lophium mytilinum</name>
    <dbReference type="NCBI Taxonomy" id="390894"/>
    <lineage>
        <taxon>Eukaryota</taxon>
        <taxon>Fungi</taxon>
        <taxon>Dikarya</taxon>
        <taxon>Ascomycota</taxon>
        <taxon>Pezizomycotina</taxon>
        <taxon>Dothideomycetes</taxon>
        <taxon>Pleosporomycetidae</taxon>
        <taxon>Mytilinidiales</taxon>
        <taxon>Mytilinidiaceae</taxon>
        <taxon>Lophium</taxon>
    </lineage>
</organism>
<dbReference type="EMBL" id="MU004182">
    <property type="protein sequence ID" value="KAF2501171.1"/>
    <property type="molecule type" value="Genomic_DNA"/>
</dbReference>
<evidence type="ECO:0000313" key="2">
    <source>
        <dbReference type="Proteomes" id="UP000799750"/>
    </source>
</evidence>
<reference evidence="1" key="1">
    <citation type="journal article" date="2020" name="Stud. Mycol.">
        <title>101 Dothideomycetes genomes: a test case for predicting lifestyles and emergence of pathogens.</title>
        <authorList>
            <person name="Haridas S."/>
            <person name="Albert R."/>
            <person name="Binder M."/>
            <person name="Bloem J."/>
            <person name="Labutti K."/>
            <person name="Salamov A."/>
            <person name="Andreopoulos B."/>
            <person name="Baker S."/>
            <person name="Barry K."/>
            <person name="Bills G."/>
            <person name="Bluhm B."/>
            <person name="Cannon C."/>
            <person name="Castanera R."/>
            <person name="Culley D."/>
            <person name="Daum C."/>
            <person name="Ezra D."/>
            <person name="Gonzalez J."/>
            <person name="Henrissat B."/>
            <person name="Kuo A."/>
            <person name="Liang C."/>
            <person name="Lipzen A."/>
            <person name="Lutzoni F."/>
            <person name="Magnuson J."/>
            <person name="Mondo S."/>
            <person name="Nolan M."/>
            <person name="Ohm R."/>
            <person name="Pangilinan J."/>
            <person name="Park H.-J."/>
            <person name="Ramirez L."/>
            <person name="Alfaro M."/>
            <person name="Sun H."/>
            <person name="Tritt A."/>
            <person name="Yoshinaga Y."/>
            <person name="Zwiers L.-H."/>
            <person name="Turgeon B."/>
            <person name="Goodwin S."/>
            <person name="Spatafora J."/>
            <person name="Crous P."/>
            <person name="Grigoriev I."/>
        </authorList>
    </citation>
    <scope>NUCLEOTIDE SEQUENCE</scope>
    <source>
        <strain evidence="1">CBS 269.34</strain>
    </source>
</reference>
<gene>
    <name evidence="1" type="ORF">BU16DRAFT_555670</name>
</gene>
<proteinExistence type="predicted"/>
<protein>
    <submittedName>
        <fullName evidence="1">Uncharacterized protein</fullName>
    </submittedName>
</protein>
<dbReference type="OrthoDB" id="3944805at2759"/>
<keyword evidence="2" id="KW-1185">Reference proteome</keyword>
<accession>A0A6A6R9E4</accession>
<dbReference type="AlphaFoldDB" id="A0A6A6R9E4"/>